<reference evidence="4 5" key="1">
    <citation type="submission" date="2024-07" db="EMBL/GenBank/DDBJ databases">
        <title>Chromosome-level genome assembly of the water stick insect Ranatra chinensis (Heteroptera: Nepidae).</title>
        <authorList>
            <person name="Liu X."/>
        </authorList>
    </citation>
    <scope>NUCLEOTIDE SEQUENCE [LARGE SCALE GENOMIC DNA]</scope>
    <source>
        <strain evidence="4">Cailab_2021Rc</strain>
        <tissue evidence="4">Muscle</tissue>
    </source>
</reference>
<dbReference type="NCBIfam" id="TIGR00172">
    <property type="entry name" value="maf"/>
    <property type="match status" value="1"/>
</dbReference>
<dbReference type="Gene3D" id="3.90.950.10">
    <property type="match status" value="1"/>
</dbReference>
<evidence type="ECO:0000256" key="3">
    <source>
        <dbReference type="SAM" id="MobiDB-lite"/>
    </source>
</evidence>
<dbReference type="Proteomes" id="UP001558652">
    <property type="component" value="Unassembled WGS sequence"/>
</dbReference>
<dbReference type="InterPro" id="IPR029001">
    <property type="entry name" value="ITPase-like_fam"/>
</dbReference>
<dbReference type="SUPFAM" id="SSF52972">
    <property type="entry name" value="ITPase-like"/>
    <property type="match status" value="1"/>
</dbReference>
<dbReference type="Pfam" id="PF02545">
    <property type="entry name" value="Maf"/>
    <property type="match status" value="1"/>
</dbReference>
<evidence type="ECO:0000256" key="2">
    <source>
        <dbReference type="ARBA" id="ARBA00022801"/>
    </source>
</evidence>
<dbReference type="PANTHER" id="PTHR43213:SF5">
    <property type="entry name" value="BIFUNCTIONAL DTTP_UTP PYROPHOSPHATASE_METHYLTRANSFERASE PROTEIN-RELATED"/>
    <property type="match status" value="1"/>
</dbReference>
<dbReference type="PANTHER" id="PTHR43213">
    <property type="entry name" value="BIFUNCTIONAL DTTP/UTP PYROPHOSPHATASE/METHYLTRANSFERASE PROTEIN-RELATED"/>
    <property type="match status" value="1"/>
</dbReference>
<proteinExistence type="inferred from homology"/>
<evidence type="ECO:0000313" key="5">
    <source>
        <dbReference type="Proteomes" id="UP001558652"/>
    </source>
</evidence>
<keyword evidence="5" id="KW-1185">Reference proteome</keyword>
<comment type="caution">
    <text evidence="4">The sequence shown here is derived from an EMBL/GenBank/DDBJ whole genome shotgun (WGS) entry which is preliminary data.</text>
</comment>
<evidence type="ECO:0008006" key="6">
    <source>
        <dbReference type="Google" id="ProtNLM"/>
    </source>
</evidence>
<sequence>MLEPIKHTLDFQRIVLASVSPRRSEILHNVGLRFEVMPSLFEENLDPKKYASHADFAVDTAYRKVLEVADRMANDINPPDIIIGADTVVSMDGKIYGKPTNAKMAQKYLEELSGRQHTVHTGVVIKTPTATVKFHETCNVNMAYLSEDIIRGYIRTREPLDKAGGYGVQGYGGSLIERIEGDYYAVMGLPLHSLCKHLLWLYDDRAKRLELARTLGPEAAAVVLKDETTVRVLHGPKAKEPEMKEAERKEVKRRSRSKSREKTAPQD</sequence>
<dbReference type="EMBL" id="JBFDAA010000010">
    <property type="protein sequence ID" value="KAL1124491.1"/>
    <property type="molecule type" value="Genomic_DNA"/>
</dbReference>
<dbReference type="AlphaFoldDB" id="A0ABD0YB64"/>
<name>A0ABD0YB64_9HEMI</name>
<feature type="compositionally biased region" description="Basic and acidic residues" evidence="3">
    <location>
        <begin position="237"/>
        <end position="250"/>
    </location>
</feature>
<feature type="region of interest" description="Disordered" evidence="3">
    <location>
        <begin position="233"/>
        <end position="267"/>
    </location>
</feature>
<keyword evidence="2" id="KW-0378">Hydrolase</keyword>
<protein>
    <recommendedName>
        <fullName evidence="6">Nucleic acid-binding protein asmtl</fullName>
    </recommendedName>
</protein>
<dbReference type="HAMAP" id="MF_00528">
    <property type="entry name" value="Maf"/>
    <property type="match status" value="1"/>
</dbReference>
<organism evidence="4 5">
    <name type="scientific">Ranatra chinensis</name>
    <dbReference type="NCBI Taxonomy" id="642074"/>
    <lineage>
        <taxon>Eukaryota</taxon>
        <taxon>Metazoa</taxon>
        <taxon>Ecdysozoa</taxon>
        <taxon>Arthropoda</taxon>
        <taxon>Hexapoda</taxon>
        <taxon>Insecta</taxon>
        <taxon>Pterygota</taxon>
        <taxon>Neoptera</taxon>
        <taxon>Paraneoptera</taxon>
        <taxon>Hemiptera</taxon>
        <taxon>Heteroptera</taxon>
        <taxon>Panheteroptera</taxon>
        <taxon>Nepomorpha</taxon>
        <taxon>Nepidae</taxon>
        <taxon>Ranatrinae</taxon>
        <taxon>Ranatra</taxon>
    </lineage>
</organism>
<evidence type="ECO:0000256" key="1">
    <source>
        <dbReference type="ARBA" id="ARBA00001968"/>
    </source>
</evidence>
<gene>
    <name evidence="4" type="ORF">AAG570_001117</name>
</gene>
<dbReference type="CDD" id="cd00555">
    <property type="entry name" value="Maf"/>
    <property type="match status" value="1"/>
</dbReference>
<dbReference type="InterPro" id="IPR003697">
    <property type="entry name" value="Maf-like"/>
</dbReference>
<feature type="compositionally biased region" description="Basic and acidic residues" evidence="3">
    <location>
        <begin position="258"/>
        <end position="267"/>
    </location>
</feature>
<dbReference type="GO" id="GO:0016787">
    <property type="term" value="F:hydrolase activity"/>
    <property type="evidence" value="ECO:0007669"/>
    <property type="project" value="UniProtKB-KW"/>
</dbReference>
<comment type="cofactor">
    <cofactor evidence="1">
        <name>a divalent metal cation</name>
        <dbReference type="ChEBI" id="CHEBI:60240"/>
    </cofactor>
</comment>
<accession>A0ABD0YB64</accession>
<evidence type="ECO:0000313" key="4">
    <source>
        <dbReference type="EMBL" id="KAL1124491.1"/>
    </source>
</evidence>